<gene>
    <name evidence="1" type="ORF">TDIS_0248</name>
</gene>
<name>A0A179D6J9_9BACT</name>
<protein>
    <submittedName>
        <fullName evidence="1">Putative sulfate-binding protein</fullName>
    </submittedName>
</protein>
<accession>A0A179D6J9</accession>
<dbReference type="OrthoDB" id="9802127at2"/>
<evidence type="ECO:0000313" key="1">
    <source>
        <dbReference type="EMBL" id="OAQ21730.1"/>
    </source>
</evidence>
<organism evidence="1 2">
    <name type="scientific">Thermosulfurimonas dismutans</name>
    <dbReference type="NCBI Taxonomy" id="999894"/>
    <lineage>
        <taxon>Bacteria</taxon>
        <taxon>Pseudomonadati</taxon>
        <taxon>Thermodesulfobacteriota</taxon>
        <taxon>Thermodesulfobacteria</taxon>
        <taxon>Thermodesulfobacteriales</taxon>
        <taxon>Thermodesulfobacteriaceae</taxon>
        <taxon>Thermosulfurimonas</taxon>
    </lineage>
</organism>
<reference evidence="1 2" key="1">
    <citation type="submission" date="2016-04" db="EMBL/GenBank/DDBJ databases">
        <title>Genome analysis of Thermosulfurimonas dismutans, the first thermophilic sulfur-disproportionating bacterium of the phylum Thermodesulfobacteria.</title>
        <authorList>
            <person name="Mardanov A.V."/>
            <person name="Beletsky A.V."/>
            <person name="Kadnikov V.V."/>
            <person name="Slobodkin A.I."/>
            <person name="Ravin N.V."/>
        </authorList>
    </citation>
    <scope>NUCLEOTIDE SEQUENCE [LARGE SCALE GENOMIC DNA]</scope>
    <source>
        <strain evidence="1 2">S95</strain>
    </source>
</reference>
<comment type="caution">
    <text evidence="1">The sequence shown here is derived from an EMBL/GenBank/DDBJ whole genome shotgun (WGS) entry which is preliminary data.</text>
</comment>
<sequence>MSSNQNIVEFSVSPVDHVCDLHGDPCHPDLVLFFNGNQWMVIEELLAAFRQEHPDIKNIFYETLPPGILAHQIRHGTLRIGELIISTPPGIFTAGREEMEASLRRASSTATIFTPKTV</sequence>
<keyword evidence="2" id="KW-1185">Reference proteome</keyword>
<dbReference type="EMBL" id="LWLG01000001">
    <property type="protein sequence ID" value="OAQ21730.1"/>
    <property type="molecule type" value="Genomic_DNA"/>
</dbReference>
<dbReference type="Proteomes" id="UP000078390">
    <property type="component" value="Unassembled WGS sequence"/>
</dbReference>
<evidence type="ECO:0000313" key="2">
    <source>
        <dbReference type="Proteomes" id="UP000078390"/>
    </source>
</evidence>
<dbReference type="RefSeq" id="WP_068668466.1">
    <property type="nucleotide sequence ID" value="NZ_LWLG01000001.1"/>
</dbReference>
<dbReference type="STRING" id="999894.TDIS_0248"/>
<dbReference type="AlphaFoldDB" id="A0A179D6J9"/>
<proteinExistence type="predicted"/>